<feature type="compositionally biased region" description="Low complexity" evidence="1">
    <location>
        <begin position="130"/>
        <end position="172"/>
    </location>
</feature>
<dbReference type="InterPro" id="IPR036195">
    <property type="entry name" value="AbfB_ABD_sf"/>
</dbReference>
<dbReference type="InterPro" id="IPR007934">
    <property type="entry name" value="AbfB_ABD"/>
</dbReference>
<accession>A0AAU3I0R6</accession>
<feature type="region of interest" description="Disordered" evidence="1">
    <location>
        <begin position="84"/>
        <end position="180"/>
    </location>
</feature>
<proteinExistence type="predicted"/>
<feature type="compositionally biased region" description="Low complexity" evidence="1">
    <location>
        <begin position="109"/>
        <end position="120"/>
    </location>
</feature>
<dbReference type="AlphaFoldDB" id="A0AAU3I0R6"/>
<dbReference type="Pfam" id="PF05270">
    <property type="entry name" value="AbfB"/>
    <property type="match status" value="1"/>
</dbReference>
<dbReference type="CDD" id="cd23399">
    <property type="entry name" value="beta-trefoil_ABD_ABFB"/>
    <property type="match status" value="1"/>
</dbReference>
<evidence type="ECO:0000256" key="1">
    <source>
        <dbReference type="SAM" id="MobiDB-lite"/>
    </source>
</evidence>
<sequence>MPEVTPGSGPDGSTPSREIAPWYPTPRGAPYPVSTDLVPVSPTPWEALGADDEGRLPGTRRLWLACGLAAAVTVAVIAVISVQANSSDASSRQADNRTTADTANPFLFGAPAGATTAPAGKDALSSPGTSRSASADSASRGSVSPDPSDPGSDSGTAPGKSTPAASGSASAPRQTSRLKSVQAVNYPDRYWHLSDGQVRLDPVGSGSPAATRRAASFKVVPGLAKSSCYSFATTDGSYLRHRDFLLRADRDDGSALFREDATFCPRASSRSGAVMLEAVNYPGRFLRHRNFQLVLGRYERDRLYGEDSAFRLVRGLA</sequence>
<feature type="compositionally biased region" description="Polar residues" evidence="1">
    <location>
        <begin position="84"/>
        <end position="102"/>
    </location>
</feature>
<feature type="domain" description="Alpha-L-arabinofuranosidase B arabinose-binding" evidence="2">
    <location>
        <begin position="180"/>
        <end position="311"/>
    </location>
</feature>
<dbReference type="SUPFAM" id="SSF110221">
    <property type="entry name" value="AbfB domain"/>
    <property type="match status" value="2"/>
</dbReference>
<name>A0AAU3I0R6_9ACTN</name>
<dbReference type="GO" id="GO:0046556">
    <property type="term" value="F:alpha-L-arabinofuranosidase activity"/>
    <property type="evidence" value="ECO:0007669"/>
    <property type="project" value="InterPro"/>
</dbReference>
<dbReference type="Gene3D" id="2.80.10.50">
    <property type="match status" value="1"/>
</dbReference>
<evidence type="ECO:0000313" key="3">
    <source>
        <dbReference type="EMBL" id="WTZ08782.1"/>
    </source>
</evidence>
<protein>
    <submittedName>
        <fullName evidence="3">AbfB domain-containing protein</fullName>
    </submittedName>
</protein>
<dbReference type="GO" id="GO:0046373">
    <property type="term" value="P:L-arabinose metabolic process"/>
    <property type="evidence" value="ECO:0007669"/>
    <property type="project" value="InterPro"/>
</dbReference>
<evidence type="ECO:0000259" key="2">
    <source>
        <dbReference type="Pfam" id="PF05270"/>
    </source>
</evidence>
<dbReference type="EMBL" id="CP109546">
    <property type="protein sequence ID" value="WTZ08782.1"/>
    <property type="molecule type" value="Genomic_DNA"/>
</dbReference>
<gene>
    <name evidence="3" type="ORF">OG699_12740</name>
</gene>
<reference evidence="3" key="1">
    <citation type="submission" date="2022-10" db="EMBL/GenBank/DDBJ databases">
        <title>The complete genomes of actinobacterial strains from the NBC collection.</title>
        <authorList>
            <person name="Joergensen T.S."/>
            <person name="Alvarez Arevalo M."/>
            <person name="Sterndorff E.B."/>
            <person name="Faurdal D."/>
            <person name="Vuksanovic O."/>
            <person name="Mourched A.-S."/>
            <person name="Charusanti P."/>
            <person name="Shaw S."/>
            <person name="Blin K."/>
            <person name="Weber T."/>
        </authorList>
    </citation>
    <scope>NUCLEOTIDE SEQUENCE</scope>
    <source>
        <strain evidence="3">NBC_01393</strain>
    </source>
</reference>
<feature type="region of interest" description="Disordered" evidence="1">
    <location>
        <begin position="1"/>
        <end position="35"/>
    </location>
</feature>
<organism evidence="3">
    <name type="scientific">Streptomyces sp. NBC_01393</name>
    <dbReference type="NCBI Taxonomy" id="2903851"/>
    <lineage>
        <taxon>Bacteria</taxon>
        <taxon>Bacillati</taxon>
        <taxon>Actinomycetota</taxon>
        <taxon>Actinomycetes</taxon>
        <taxon>Kitasatosporales</taxon>
        <taxon>Streptomycetaceae</taxon>
        <taxon>Streptomyces</taxon>
    </lineage>
</organism>